<dbReference type="OrthoDB" id="4850587at2759"/>
<keyword evidence="3" id="KW-1185">Reference proteome</keyword>
<sequence length="401" mass="43445">MSDKAFKKKERVAKVLGRRLSSMLLRTSDTKKASSSARQQTEPQSQRSSLTVINSQQQQRPSSEFSSPGGKRLSRRTSFKQRFWSASSSNVDLEGPGTGTSTGPYVPKHAASGFAKTSASGPGCEPVIEKPRKVVGRRPSAARVQADEANARIMQRFSTCAAPSSPSREDDEHTLCSFNDRVPSGEVDGVLSSLYRDQALSALSEARRRPSDPSPMSSPRAVHHDDDSSDDEYGVFQDHGESRRRARQSILLTAEADRSINRQSMASLGMLSAPNRNSVASSRSSMQFNSAPHRNSTLSHRTSGGQTSRTSVYSNRSSVLSHQSSVSSSSDVSDRGSVCDPVLHRGSTYMDPDSLPTPDSLAALDKLRSLTVPNAADLAKGSQKRKHSTAQAPRFETVMEV</sequence>
<proteinExistence type="predicted"/>
<evidence type="ECO:0000313" key="2">
    <source>
        <dbReference type="EMBL" id="KAH7171305.1"/>
    </source>
</evidence>
<feature type="compositionally biased region" description="Polar residues" evidence="1">
    <location>
        <begin position="274"/>
        <end position="313"/>
    </location>
</feature>
<evidence type="ECO:0000256" key="1">
    <source>
        <dbReference type="SAM" id="MobiDB-lite"/>
    </source>
</evidence>
<feature type="compositionally biased region" description="Low complexity" evidence="1">
    <location>
        <begin position="314"/>
        <end position="338"/>
    </location>
</feature>
<reference evidence="2" key="1">
    <citation type="journal article" date="2021" name="Nat. Commun.">
        <title>Genetic determinants of endophytism in the Arabidopsis root mycobiome.</title>
        <authorList>
            <person name="Mesny F."/>
            <person name="Miyauchi S."/>
            <person name="Thiergart T."/>
            <person name="Pickel B."/>
            <person name="Atanasova L."/>
            <person name="Karlsson M."/>
            <person name="Huettel B."/>
            <person name="Barry K.W."/>
            <person name="Haridas S."/>
            <person name="Chen C."/>
            <person name="Bauer D."/>
            <person name="Andreopoulos W."/>
            <person name="Pangilinan J."/>
            <person name="LaButti K."/>
            <person name="Riley R."/>
            <person name="Lipzen A."/>
            <person name="Clum A."/>
            <person name="Drula E."/>
            <person name="Henrissat B."/>
            <person name="Kohler A."/>
            <person name="Grigoriev I.V."/>
            <person name="Martin F.M."/>
            <person name="Hacquard S."/>
        </authorList>
    </citation>
    <scope>NUCLEOTIDE SEQUENCE</scope>
    <source>
        <strain evidence="2">MPI-CAGE-AT-0147</strain>
    </source>
</reference>
<feature type="region of interest" description="Disordered" evidence="1">
    <location>
        <begin position="273"/>
        <end position="360"/>
    </location>
</feature>
<evidence type="ECO:0000313" key="3">
    <source>
        <dbReference type="Proteomes" id="UP000738349"/>
    </source>
</evidence>
<feature type="compositionally biased region" description="Polar residues" evidence="1">
    <location>
        <begin position="156"/>
        <end position="166"/>
    </location>
</feature>
<dbReference type="AlphaFoldDB" id="A0A9P9JQ42"/>
<protein>
    <submittedName>
        <fullName evidence="2">Uncharacterized protein</fullName>
    </submittedName>
</protein>
<comment type="caution">
    <text evidence="2">The sequence shown here is derived from an EMBL/GenBank/DDBJ whole genome shotgun (WGS) entry which is preliminary data.</text>
</comment>
<feature type="region of interest" description="Disordered" evidence="1">
    <location>
        <begin position="17"/>
        <end position="182"/>
    </location>
</feature>
<accession>A0A9P9JQ42</accession>
<feature type="region of interest" description="Disordered" evidence="1">
    <location>
        <begin position="376"/>
        <end position="401"/>
    </location>
</feature>
<name>A0A9P9JQ42_9HYPO</name>
<dbReference type="EMBL" id="JAGMUV010000002">
    <property type="protein sequence ID" value="KAH7171305.1"/>
    <property type="molecule type" value="Genomic_DNA"/>
</dbReference>
<dbReference type="Proteomes" id="UP000738349">
    <property type="component" value="Unassembled WGS sequence"/>
</dbReference>
<organism evidence="2 3">
    <name type="scientific">Dactylonectria macrodidyma</name>
    <dbReference type="NCBI Taxonomy" id="307937"/>
    <lineage>
        <taxon>Eukaryota</taxon>
        <taxon>Fungi</taxon>
        <taxon>Dikarya</taxon>
        <taxon>Ascomycota</taxon>
        <taxon>Pezizomycotina</taxon>
        <taxon>Sordariomycetes</taxon>
        <taxon>Hypocreomycetidae</taxon>
        <taxon>Hypocreales</taxon>
        <taxon>Nectriaceae</taxon>
        <taxon>Dactylonectria</taxon>
    </lineage>
</organism>
<feature type="region of interest" description="Disordered" evidence="1">
    <location>
        <begin position="203"/>
        <end position="244"/>
    </location>
</feature>
<feature type="compositionally biased region" description="Polar residues" evidence="1">
    <location>
        <begin position="33"/>
        <end position="66"/>
    </location>
</feature>
<gene>
    <name evidence="2" type="ORF">EDB81DRAFT_753700</name>
</gene>